<evidence type="ECO:0000313" key="3">
    <source>
        <dbReference type="EMBL" id="CAF1039429.1"/>
    </source>
</evidence>
<accession>A0A815RUS5</accession>
<name>A0A815RUS5_ADIRI</name>
<feature type="region of interest" description="Disordered" evidence="1">
    <location>
        <begin position="184"/>
        <end position="211"/>
    </location>
</feature>
<dbReference type="Proteomes" id="UP000663828">
    <property type="component" value="Unassembled WGS sequence"/>
</dbReference>
<dbReference type="PANTHER" id="PTHR22796:SF1">
    <property type="entry name" value="VWFA DOMAIN-CONTAINING PROTEIN"/>
    <property type="match status" value="1"/>
</dbReference>
<dbReference type="InterPro" id="IPR027417">
    <property type="entry name" value="P-loop_NTPase"/>
</dbReference>
<protein>
    <recommendedName>
        <fullName evidence="2">VLIG-type G domain-containing protein</fullName>
    </recommendedName>
</protein>
<feature type="compositionally biased region" description="Low complexity" evidence="1">
    <location>
        <begin position="191"/>
        <end position="202"/>
    </location>
</feature>
<sequence length="1783" mass="206696">MTCLLLSVARCSDEKKRQHVMSLLATIFTEGKLQEILLHSIHLDEVVLDLIRKAHAARKDPSSLMNSSQSDFDIALNTPIIPLKQLPSYLIALMKASIDHSQFSTKNFEDKIIIHIGKSLRHASKLCSYEQELVQMKEVLQKYGWLNEFDGFTVPLTQEGFQALFLAMNDIFYKKDDRESELPFEIPDLPTINTTTTQETDTSPASQSDISTNISQKDNRILYTYNDWLVDRPLPTPIQFVQRLIDILRHRLDIESVLLSNCCDISTSNSLSTAKMWANRRSHMNSVLLKERISTSLHSTPSSFKTVYDILIYLLHHSDLLSQIELFRLLMERRVALPLLTPTNHDYCLYKYHINPLMFITTKLIGEREFNLSADISLYRIAIISMRPVKEQESIQWMQHAFSCQSLSSSDVVCIPLDRCIAEIGIGFVPDSTIENKVDNYYLKYEEMLVLNVIGNYSSIWPYISNFADLLLVEELPTEKVSFSPPGPLPDHVNIITWKTANSMSEPIITENNYFHLSGSILQVVKHIHEAIIHSLKNDDFLQYQQSHLRLSQMHYRELYAKRSIKSLDIESTVCQQNFFKLRSDELRLQKQFVEEAEYCRRQREDKSLIATQETLQRAINNCRQERKKLAQSIESHPLIKCFLGILSHPQAYQRALNTIEFAQLIDRYSRTALQDIIERKNRALDNYNPDNPNSTATQTYFQAKRLYVDSIIGLEHLWREISHLYTANPTRYKEYPALAAKHLIDGFPLEILDGDAAMLNQTWIQAVFQELENQLKCSMKGSIQRPNDVRVFVLSILGEQSSGKSTLLNWMYGTRLRASAGMTTKGVHIQLLKAENREEYDYVLVLDTEGINAPEYKGLPDATARDNRLATFAILPADATIVLINNEADQVARDVLSIVMLAYYQSEFAIQTAGRLNSKIFFVHTRVDVNDTAKLSDKIEFMFIELKNNAASLQRRSQQGTKTDDMIFRDFRRKGCNDCNESDVKFLGKINYANLPPKDIPDPNYGQSVIELKEYIYKRVVNVNEDDSKWKAKMLSTVSSYFSAAWQCILITDFTLTFKSLMSRQSYDGLQVYLGNSRAKLAICYSSKYSEFESKLLVELRSYQTKTEDIEHETCQNLIHRYHEEFTATVQQDAISIYNTVLQDLKEKDKLWQEWFVEEKKNWETFHNSQKARSASRIEQLITARLMYDKKLIDYQQKIRMAISKAFHGKTIDEKKELSEDTVSQESEFDKIYNAILHDSKTRQQKESVETSIYNTYNRNHLGKDFDFSKKFNEKRHKSGKTGSLLRPIDLLLSCFSNTLSQTDDEAQFFRELGEELNALLISVRRYEDGVTQSAINLTEKQLQNYRFARIKIRERAHQSVYHMLVEHLTRIHNEWENSNSISVRLENAKENLRNFFQHTIKGVVGADLLRIELKSIFKTHWKCGFIYSIGDLIINNLQSESWANNSRVLLAYADLELLDLIEQGKIDVMIQKATNVSTHYQDIIHKLISNRVSQYTEQRWPSYRKMLVDLLQLVVLKTTTYRNPICKETENDQIIIGKGRTKFFLNELCNSLMSKHLPHLLFDSIQSLNIDDYEICDAQSTEIWLSIVNDVISTFPNEKVKFTLSETEMKTMIDYICNSLINNQENESIRLRCTVPCPICKLPCKRAAGHHNSPNNEKRRHDCDHQPTGLGGDYWETNALNNYNELCYEACGDVDINRMMFTKDGKSYFYSEFSKQYDWKQPLPLLNHSLDIRKYIFYNYQKQLAELYGRLPCSKIPIIFNRTSDQLDLLKAQLKHIIDAN</sequence>
<dbReference type="EMBL" id="CAJNOR010000932">
    <property type="protein sequence ID" value="CAF1039429.1"/>
    <property type="molecule type" value="Genomic_DNA"/>
</dbReference>
<dbReference type="Pfam" id="PF25683">
    <property type="entry name" value="URGCP_GTPase"/>
    <property type="match status" value="1"/>
</dbReference>
<dbReference type="EMBL" id="CAJNOJ010000552">
    <property type="protein sequence ID" value="CAF1482797.1"/>
    <property type="molecule type" value="Genomic_DNA"/>
</dbReference>
<evidence type="ECO:0000313" key="5">
    <source>
        <dbReference type="Proteomes" id="UP000663828"/>
    </source>
</evidence>
<dbReference type="OrthoDB" id="1597724at2759"/>
<dbReference type="GO" id="GO:0005525">
    <property type="term" value="F:GTP binding"/>
    <property type="evidence" value="ECO:0007669"/>
    <property type="project" value="InterPro"/>
</dbReference>
<dbReference type="InterPro" id="IPR030383">
    <property type="entry name" value="G_VLIG_dom"/>
</dbReference>
<evidence type="ECO:0000313" key="4">
    <source>
        <dbReference type="EMBL" id="CAF1482797.1"/>
    </source>
</evidence>
<dbReference type="PROSITE" id="PS51717">
    <property type="entry name" value="G_VLIG"/>
    <property type="match status" value="1"/>
</dbReference>
<organism evidence="4 6">
    <name type="scientific">Adineta ricciae</name>
    <name type="common">Rotifer</name>
    <dbReference type="NCBI Taxonomy" id="249248"/>
    <lineage>
        <taxon>Eukaryota</taxon>
        <taxon>Metazoa</taxon>
        <taxon>Spiralia</taxon>
        <taxon>Gnathifera</taxon>
        <taxon>Rotifera</taxon>
        <taxon>Eurotatoria</taxon>
        <taxon>Bdelloidea</taxon>
        <taxon>Adinetida</taxon>
        <taxon>Adinetidae</taxon>
        <taxon>Adineta</taxon>
    </lineage>
</organism>
<proteinExistence type="predicted"/>
<evidence type="ECO:0000259" key="2">
    <source>
        <dbReference type="PROSITE" id="PS51717"/>
    </source>
</evidence>
<feature type="domain" description="VLIG-type G" evidence="2">
    <location>
        <begin position="789"/>
        <end position="1044"/>
    </location>
</feature>
<keyword evidence="5" id="KW-1185">Reference proteome</keyword>
<dbReference type="Proteomes" id="UP000663852">
    <property type="component" value="Unassembled WGS sequence"/>
</dbReference>
<evidence type="ECO:0000256" key="1">
    <source>
        <dbReference type="SAM" id="MobiDB-lite"/>
    </source>
</evidence>
<dbReference type="PANTHER" id="PTHR22796">
    <property type="entry name" value="URG4-RELATED"/>
    <property type="match status" value="1"/>
</dbReference>
<evidence type="ECO:0000313" key="6">
    <source>
        <dbReference type="Proteomes" id="UP000663852"/>
    </source>
</evidence>
<dbReference type="SUPFAM" id="SSF52540">
    <property type="entry name" value="P-loop containing nucleoside triphosphate hydrolases"/>
    <property type="match status" value="1"/>
</dbReference>
<gene>
    <name evidence="4" type="ORF">EDS130_LOCUS41540</name>
    <name evidence="3" type="ORF">XAT740_LOCUS15182</name>
</gene>
<comment type="caution">
    <text evidence="4">The sequence shown here is derived from an EMBL/GenBank/DDBJ whole genome shotgun (WGS) entry which is preliminary data.</text>
</comment>
<dbReference type="Gene3D" id="3.40.50.300">
    <property type="entry name" value="P-loop containing nucleotide triphosphate hydrolases"/>
    <property type="match status" value="1"/>
</dbReference>
<reference evidence="4" key="1">
    <citation type="submission" date="2021-02" db="EMBL/GenBank/DDBJ databases">
        <authorList>
            <person name="Nowell W R."/>
        </authorList>
    </citation>
    <scope>NUCLEOTIDE SEQUENCE</scope>
</reference>